<feature type="chain" id="PRO_5042200681" evidence="1">
    <location>
        <begin position="28"/>
        <end position="214"/>
    </location>
</feature>
<keyword evidence="1" id="KW-0732">Signal</keyword>
<proteinExistence type="predicted"/>
<reference evidence="2" key="1">
    <citation type="submission" date="2022-06" db="EMBL/GenBank/DDBJ databases">
        <title>New cyanobacteria of genus Symplocastrum in benthos of Lake Baikal.</title>
        <authorList>
            <person name="Sorokovikova E."/>
            <person name="Tikhonova I."/>
            <person name="Krasnopeev A."/>
            <person name="Evseev P."/>
            <person name="Gladkikh A."/>
            <person name="Belykh O."/>
        </authorList>
    </citation>
    <scope>NUCLEOTIDE SEQUENCE</scope>
    <source>
        <strain evidence="2">BBK-W-15</strain>
    </source>
</reference>
<organism evidence="2 3">
    <name type="scientific">Limnofasciculus baicalensis BBK-W-15</name>
    <dbReference type="NCBI Taxonomy" id="2699891"/>
    <lineage>
        <taxon>Bacteria</taxon>
        <taxon>Bacillati</taxon>
        <taxon>Cyanobacteriota</taxon>
        <taxon>Cyanophyceae</taxon>
        <taxon>Coleofasciculales</taxon>
        <taxon>Coleofasciculaceae</taxon>
        <taxon>Limnofasciculus</taxon>
        <taxon>Limnofasciculus baicalensis</taxon>
    </lineage>
</organism>
<dbReference type="RefSeq" id="WP_254014218.1">
    <property type="nucleotide sequence ID" value="NZ_JAMZMM010000337.1"/>
</dbReference>
<protein>
    <submittedName>
        <fullName evidence="2">PEP-CTERM sorting domain-containing protein</fullName>
    </submittedName>
</protein>
<evidence type="ECO:0000313" key="2">
    <source>
        <dbReference type="EMBL" id="MCP2731480.1"/>
    </source>
</evidence>
<dbReference type="NCBIfam" id="TIGR02595">
    <property type="entry name" value="PEP_CTERM"/>
    <property type="match status" value="1"/>
</dbReference>
<name>A0AAE3GVH5_9CYAN</name>
<dbReference type="AlphaFoldDB" id="A0AAE3GVH5"/>
<gene>
    <name evidence="2" type="ORF">NJ959_23930</name>
</gene>
<feature type="signal peptide" evidence="1">
    <location>
        <begin position="1"/>
        <end position="27"/>
    </location>
</feature>
<accession>A0AAE3GVH5</accession>
<dbReference type="EMBL" id="JAMZMM010000337">
    <property type="protein sequence ID" value="MCP2731480.1"/>
    <property type="molecule type" value="Genomic_DNA"/>
</dbReference>
<keyword evidence="3" id="KW-1185">Reference proteome</keyword>
<evidence type="ECO:0000313" key="3">
    <source>
        <dbReference type="Proteomes" id="UP001204953"/>
    </source>
</evidence>
<dbReference type="InterPro" id="IPR013424">
    <property type="entry name" value="Ice-binding_C"/>
</dbReference>
<evidence type="ECO:0000256" key="1">
    <source>
        <dbReference type="SAM" id="SignalP"/>
    </source>
</evidence>
<dbReference type="Proteomes" id="UP001204953">
    <property type="component" value="Unassembled WGS sequence"/>
</dbReference>
<comment type="caution">
    <text evidence="2">The sequence shown here is derived from an EMBL/GenBank/DDBJ whole genome shotgun (WGS) entry which is preliminary data.</text>
</comment>
<sequence length="214" mass="23039">MNFTKTATVLGLIAGSAMALGAMPAQALEGLFGNDGIFFEEDTLVDFWFLESNGKFKSTLSVYNADTNTTVNPFLFQEAAPGYDVPKTGDFHGTCPQTVTSPAGECHTWFTFKGGVNYSLLLNSGGNNQVYSTNALNLNSQNPLMQQAEFTAMGNHIYQIAWDDTGNNNDGDMNDFFVKAEIKKAVPEPAALAGLGLVAGTMTLVRRRKNNKGA</sequence>